<gene>
    <name evidence="2" type="ORF">A3B40_04545</name>
</gene>
<sequence>MEEEIQKPALQKPDTYKKLFFGLLFVVTITIVGGSFYYLGKQQQAKNYPTGKLPPALTPSPEAVFPPDEIELSPIEEKQEFKDEEVVPLGPNTVSFARVEENTYLRYRGKIYDDTNQSEPHEVQLQNPEKYSWYGLVDTPVGVKPNEFMEDEVFGFKVAPDKKSFVFVMRWKNEFYLFYYTPFDKFRQSILVKKFPTNDPSKIDQFSSDTKYLSLNLFDCWNCGGHQPETMLVRLEDNELKNIGRTSFFNWLEDGKYEYKDYVVITCSQETMGECSEDPEKLPLKSGQF</sequence>
<evidence type="ECO:0000256" key="1">
    <source>
        <dbReference type="SAM" id="Phobius"/>
    </source>
</evidence>
<name>A0A1F7IJJ5_9BACT</name>
<dbReference type="Proteomes" id="UP000178040">
    <property type="component" value="Unassembled WGS sequence"/>
</dbReference>
<accession>A0A1F7IJJ5</accession>
<evidence type="ECO:0000313" key="3">
    <source>
        <dbReference type="Proteomes" id="UP000178040"/>
    </source>
</evidence>
<keyword evidence="1" id="KW-0472">Membrane</keyword>
<reference evidence="2 3" key="1">
    <citation type="journal article" date="2016" name="Nat. Commun.">
        <title>Thousands of microbial genomes shed light on interconnected biogeochemical processes in an aquifer system.</title>
        <authorList>
            <person name="Anantharaman K."/>
            <person name="Brown C.T."/>
            <person name="Hug L.A."/>
            <person name="Sharon I."/>
            <person name="Castelle C.J."/>
            <person name="Probst A.J."/>
            <person name="Thomas B.C."/>
            <person name="Singh A."/>
            <person name="Wilkins M.J."/>
            <person name="Karaoz U."/>
            <person name="Brodie E.L."/>
            <person name="Williams K.H."/>
            <person name="Hubbard S.S."/>
            <person name="Banfield J.F."/>
        </authorList>
    </citation>
    <scope>NUCLEOTIDE SEQUENCE [LARGE SCALE GENOMIC DNA]</scope>
</reference>
<keyword evidence="1" id="KW-1133">Transmembrane helix</keyword>
<dbReference type="AlphaFoldDB" id="A0A1F7IJJ5"/>
<keyword evidence="1" id="KW-0812">Transmembrane</keyword>
<comment type="caution">
    <text evidence="2">The sequence shown here is derived from an EMBL/GenBank/DDBJ whole genome shotgun (WGS) entry which is preliminary data.</text>
</comment>
<evidence type="ECO:0000313" key="2">
    <source>
        <dbReference type="EMBL" id="OGK43528.1"/>
    </source>
</evidence>
<protein>
    <submittedName>
        <fullName evidence="2">Uncharacterized protein</fullName>
    </submittedName>
</protein>
<feature type="transmembrane region" description="Helical" evidence="1">
    <location>
        <begin position="20"/>
        <end position="39"/>
    </location>
</feature>
<organism evidence="2 3">
    <name type="scientific">Candidatus Roizmanbacteria bacterium RIFCSPLOWO2_01_FULL_37_16</name>
    <dbReference type="NCBI Taxonomy" id="1802058"/>
    <lineage>
        <taxon>Bacteria</taxon>
        <taxon>Candidatus Roizmaniibacteriota</taxon>
    </lineage>
</organism>
<proteinExistence type="predicted"/>
<dbReference type="EMBL" id="MGAI01000048">
    <property type="protein sequence ID" value="OGK43528.1"/>
    <property type="molecule type" value="Genomic_DNA"/>
</dbReference>